<dbReference type="OrthoDB" id="1193027at2759"/>
<dbReference type="EMBL" id="ML977338">
    <property type="protein sequence ID" value="KAF2110261.1"/>
    <property type="molecule type" value="Genomic_DNA"/>
</dbReference>
<feature type="chain" id="PRO_5025509275" description="Transglycosylase SLT domain-containing protein" evidence="1">
    <location>
        <begin position="17"/>
        <end position="271"/>
    </location>
</feature>
<sequence>MHYTTYFLTLAPLALALPQNAPATQTQTASAPWNTDAGFNAVLDPAIQKDWYRDFNATSAGQTSPSTQLINPSHNGVWNPAINNWLTWSNMWELHEPEIKRASKDKLPDSNVLKNAIENQSFKSKVDARLILSLFLNEAAGNVAIGCNKLNGVACGMFQMMGGRKFDNAGATLEEKLNNMIRDMLYGNHIAVGQANGTPGYLDIMSGNKQIFWKNPTKQIWSGNPFGAARFYTGGDAPNYDLTVGNGDKNYVSKFASRLVGWQDPWAPEVN</sequence>
<evidence type="ECO:0000313" key="3">
    <source>
        <dbReference type="Proteomes" id="UP000799770"/>
    </source>
</evidence>
<dbReference type="AlphaFoldDB" id="A0A6A5YVV0"/>
<name>A0A6A5YVV0_9PLEO</name>
<evidence type="ECO:0008006" key="4">
    <source>
        <dbReference type="Google" id="ProtNLM"/>
    </source>
</evidence>
<protein>
    <recommendedName>
        <fullName evidence="4">Transglycosylase SLT domain-containing protein</fullName>
    </recommendedName>
</protein>
<dbReference type="Proteomes" id="UP000799770">
    <property type="component" value="Unassembled WGS sequence"/>
</dbReference>
<evidence type="ECO:0000256" key="1">
    <source>
        <dbReference type="SAM" id="SignalP"/>
    </source>
</evidence>
<accession>A0A6A5YVV0</accession>
<organism evidence="2 3">
    <name type="scientific">Lophiotrema nucula</name>
    <dbReference type="NCBI Taxonomy" id="690887"/>
    <lineage>
        <taxon>Eukaryota</taxon>
        <taxon>Fungi</taxon>
        <taxon>Dikarya</taxon>
        <taxon>Ascomycota</taxon>
        <taxon>Pezizomycotina</taxon>
        <taxon>Dothideomycetes</taxon>
        <taxon>Pleosporomycetidae</taxon>
        <taxon>Pleosporales</taxon>
        <taxon>Lophiotremataceae</taxon>
        <taxon>Lophiotrema</taxon>
    </lineage>
</organism>
<reference evidence="2" key="1">
    <citation type="journal article" date="2020" name="Stud. Mycol.">
        <title>101 Dothideomycetes genomes: a test case for predicting lifestyles and emergence of pathogens.</title>
        <authorList>
            <person name="Haridas S."/>
            <person name="Albert R."/>
            <person name="Binder M."/>
            <person name="Bloem J."/>
            <person name="Labutti K."/>
            <person name="Salamov A."/>
            <person name="Andreopoulos B."/>
            <person name="Baker S."/>
            <person name="Barry K."/>
            <person name="Bills G."/>
            <person name="Bluhm B."/>
            <person name="Cannon C."/>
            <person name="Castanera R."/>
            <person name="Culley D."/>
            <person name="Daum C."/>
            <person name="Ezra D."/>
            <person name="Gonzalez J."/>
            <person name="Henrissat B."/>
            <person name="Kuo A."/>
            <person name="Liang C."/>
            <person name="Lipzen A."/>
            <person name="Lutzoni F."/>
            <person name="Magnuson J."/>
            <person name="Mondo S."/>
            <person name="Nolan M."/>
            <person name="Ohm R."/>
            <person name="Pangilinan J."/>
            <person name="Park H.-J."/>
            <person name="Ramirez L."/>
            <person name="Alfaro M."/>
            <person name="Sun H."/>
            <person name="Tritt A."/>
            <person name="Yoshinaga Y."/>
            <person name="Zwiers L.-H."/>
            <person name="Turgeon B."/>
            <person name="Goodwin S."/>
            <person name="Spatafora J."/>
            <person name="Crous P."/>
            <person name="Grigoriev I."/>
        </authorList>
    </citation>
    <scope>NUCLEOTIDE SEQUENCE</scope>
    <source>
        <strain evidence="2">CBS 627.86</strain>
    </source>
</reference>
<keyword evidence="1" id="KW-0732">Signal</keyword>
<proteinExistence type="predicted"/>
<keyword evidence="3" id="KW-1185">Reference proteome</keyword>
<evidence type="ECO:0000313" key="2">
    <source>
        <dbReference type="EMBL" id="KAF2110261.1"/>
    </source>
</evidence>
<feature type="signal peptide" evidence="1">
    <location>
        <begin position="1"/>
        <end position="16"/>
    </location>
</feature>
<gene>
    <name evidence="2" type="ORF">BDV96DRAFT_650909</name>
</gene>